<dbReference type="AlphaFoldDB" id="A0A975SW66"/>
<dbReference type="GO" id="GO:0005576">
    <property type="term" value="C:extracellular region"/>
    <property type="evidence" value="ECO:0007669"/>
    <property type="project" value="TreeGrafter"/>
</dbReference>
<keyword evidence="1" id="KW-0472">Membrane</keyword>
<dbReference type="EMBL" id="CP077062">
    <property type="protein sequence ID" value="QWZ07001.1"/>
    <property type="molecule type" value="Genomic_DNA"/>
</dbReference>
<organism evidence="4 5">
    <name type="scientific">Nocardioides panacis</name>
    <dbReference type="NCBI Taxonomy" id="2849501"/>
    <lineage>
        <taxon>Bacteria</taxon>
        <taxon>Bacillati</taxon>
        <taxon>Actinomycetota</taxon>
        <taxon>Actinomycetes</taxon>
        <taxon>Propionibacteriales</taxon>
        <taxon>Nocardioidaceae</taxon>
        <taxon>Nocardioides</taxon>
    </lineage>
</organism>
<accession>A0A975SW66</accession>
<protein>
    <submittedName>
        <fullName evidence="4">MCE family protein</fullName>
    </submittedName>
</protein>
<dbReference type="PANTHER" id="PTHR33371:SF17">
    <property type="entry name" value="MCE-FAMILY PROTEIN MCE1B"/>
    <property type="match status" value="1"/>
</dbReference>
<keyword evidence="1" id="KW-0812">Transmembrane</keyword>
<dbReference type="Pfam" id="PF02470">
    <property type="entry name" value="MlaD"/>
    <property type="match status" value="1"/>
</dbReference>
<reference evidence="4" key="1">
    <citation type="submission" date="2021-06" db="EMBL/GenBank/DDBJ databases">
        <title>Complete genome sequence of Nocardioides sp. G188.</title>
        <authorList>
            <person name="Im W.-T."/>
        </authorList>
    </citation>
    <scope>NUCLEOTIDE SEQUENCE</scope>
    <source>
        <strain evidence="4">G188</strain>
    </source>
</reference>
<dbReference type="Pfam" id="PF11887">
    <property type="entry name" value="Mce4_CUP1"/>
    <property type="match status" value="1"/>
</dbReference>
<dbReference type="InterPro" id="IPR052336">
    <property type="entry name" value="MlaD_Phospholipid_Transporter"/>
</dbReference>
<keyword evidence="1" id="KW-1133">Transmembrane helix</keyword>
<feature type="domain" description="Mammalian cell entry C-terminal" evidence="3">
    <location>
        <begin position="123"/>
        <end position="330"/>
    </location>
</feature>
<evidence type="ECO:0000256" key="1">
    <source>
        <dbReference type="SAM" id="Phobius"/>
    </source>
</evidence>
<dbReference type="NCBIfam" id="TIGR00996">
    <property type="entry name" value="Mtu_fam_mce"/>
    <property type="match status" value="1"/>
</dbReference>
<dbReference type="InterPro" id="IPR005693">
    <property type="entry name" value="Mce"/>
</dbReference>
<gene>
    <name evidence="4" type="ORF">KRR39_15990</name>
</gene>
<dbReference type="KEGG" id="nps:KRR39_15990"/>
<proteinExistence type="predicted"/>
<dbReference type="RefSeq" id="WP_216938457.1">
    <property type="nucleotide sequence ID" value="NZ_CP077062.1"/>
</dbReference>
<dbReference type="InterPro" id="IPR024516">
    <property type="entry name" value="Mce_C"/>
</dbReference>
<feature type="domain" description="Mce/MlaD" evidence="2">
    <location>
        <begin position="42"/>
        <end position="117"/>
    </location>
</feature>
<evidence type="ECO:0000259" key="3">
    <source>
        <dbReference type="Pfam" id="PF11887"/>
    </source>
</evidence>
<evidence type="ECO:0000313" key="4">
    <source>
        <dbReference type="EMBL" id="QWZ07001.1"/>
    </source>
</evidence>
<dbReference type="InterPro" id="IPR003399">
    <property type="entry name" value="Mce/MlaD"/>
</dbReference>
<name>A0A975SW66_9ACTN</name>
<keyword evidence="5" id="KW-1185">Reference proteome</keyword>
<feature type="transmembrane region" description="Helical" evidence="1">
    <location>
        <begin position="12"/>
        <end position="33"/>
    </location>
</feature>
<evidence type="ECO:0000313" key="5">
    <source>
        <dbReference type="Proteomes" id="UP000683575"/>
    </source>
</evidence>
<sequence length="347" mass="37042">MSLLDKKTAGDAVRLLIFILVTTIATGFLVVTIGNISFAASKDYKAVFSDATGVTKGDDVRVAGVKVGSVKGVDIVDRTRALVTFKVDEDQKLTDATNATIRYRNLVGQRYISLAQGVGGPDVLKEGDTIPLARTNPALDLTVLFNGFKPLFAALSPADINKLSYEIVTVFQGEGGTLESLLSHTASVTSTLASRDKVIGSLIENLNQVMVTIGNRDAQLSDLLIKLRQFVSGLSDDRQAILGSLDSISALAVQTSGLVTDIRPSLTADVGQLKNVAGNLDRNKAEIDRALQVLPIKLTKVGRTATYGSFFNFYLCNFKGAVKFPAGSPIKELPLDYAINSPRCDLG</sequence>
<dbReference type="PANTHER" id="PTHR33371">
    <property type="entry name" value="INTERMEMBRANE PHOSPHOLIPID TRANSPORT SYSTEM BINDING PROTEIN MLAD-RELATED"/>
    <property type="match status" value="1"/>
</dbReference>
<dbReference type="GO" id="GO:0051701">
    <property type="term" value="P:biological process involved in interaction with host"/>
    <property type="evidence" value="ECO:0007669"/>
    <property type="project" value="TreeGrafter"/>
</dbReference>
<dbReference type="Proteomes" id="UP000683575">
    <property type="component" value="Chromosome"/>
</dbReference>
<evidence type="ECO:0000259" key="2">
    <source>
        <dbReference type="Pfam" id="PF02470"/>
    </source>
</evidence>